<organism evidence="1 2">
    <name type="scientific">Streblomastix strix</name>
    <dbReference type="NCBI Taxonomy" id="222440"/>
    <lineage>
        <taxon>Eukaryota</taxon>
        <taxon>Metamonada</taxon>
        <taxon>Preaxostyla</taxon>
        <taxon>Oxymonadida</taxon>
        <taxon>Streblomastigidae</taxon>
        <taxon>Streblomastix</taxon>
    </lineage>
</organism>
<comment type="caution">
    <text evidence="1">The sequence shown here is derived from an EMBL/GenBank/DDBJ whole genome shotgun (WGS) entry which is preliminary data.</text>
</comment>
<evidence type="ECO:0000313" key="1">
    <source>
        <dbReference type="EMBL" id="KAA6366319.1"/>
    </source>
</evidence>
<sequence length="73" mass="8230">MNPYPALIRLLSHQNHDVVTDSDKGTKIQSKYALVFMGLNKFNLGEIEKDGFTIANLEEIEKDLIKFPGPVNI</sequence>
<dbReference type="EMBL" id="SNRW01019502">
    <property type="protein sequence ID" value="KAA6366319.1"/>
    <property type="molecule type" value="Genomic_DNA"/>
</dbReference>
<dbReference type="AlphaFoldDB" id="A0A5J4U7I1"/>
<dbReference type="Proteomes" id="UP000324800">
    <property type="component" value="Unassembled WGS sequence"/>
</dbReference>
<reference evidence="1 2" key="1">
    <citation type="submission" date="2019-03" db="EMBL/GenBank/DDBJ databases">
        <title>Single cell metagenomics reveals metabolic interactions within the superorganism composed of flagellate Streblomastix strix and complex community of Bacteroidetes bacteria on its surface.</title>
        <authorList>
            <person name="Treitli S.C."/>
            <person name="Kolisko M."/>
            <person name="Husnik F."/>
            <person name="Keeling P."/>
            <person name="Hampl V."/>
        </authorList>
    </citation>
    <scope>NUCLEOTIDE SEQUENCE [LARGE SCALE GENOMIC DNA]</scope>
    <source>
        <strain evidence="1">ST1C</strain>
    </source>
</reference>
<evidence type="ECO:0000313" key="2">
    <source>
        <dbReference type="Proteomes" id="UP000324800"/>
    </source>
</evidence>
<gene>
    <name evidence="1" type="ORF">EZS28_038155</name>
</gene>
<name>A0A5J4U7I1_9EUKA</name>
<protein>
    <submittedName>
        <fullName evidence="1">Uncharacterized protein</fullName>
    </submittedName>
</protein>
<accession>A0A5J4U7I1</accession>
<proteinExistence type="predicted"/>